<dbReference type="GO" id="GO:0006355">
    <property type="term" value="P:regulation of DNA-templated transcription"/>
    <property type="evidence" value="ECO:0007669"/>
    <property type="project" value="InterPro"/>
</dbReference>
<feature type="region of interest" description="Disordered" evidence="16">
    <location>
        <begin position="305"/>
        <end position="330"/>
    </location>
</feature>
<keyword evidence="1" id="KW-0600">Photoreceptor protein</keyword>
<feature type="compositionally biased region" description="Pro residues" evidence="16">
    <location>
        <begin position="1226"/>
        <end position="1239"/>
    </location>
</feature>
<reference evidence="20" key="1">
    <citation type="submission" date="2015-02" db="EMBL/GenBank/DDBJ databases">
        <authorList>
            <person name="Gon?alves P."/>
        </authorList>
    </citation>
    <scope>NUCLEOTIDE SEQUENCE [LARGE SCALE GENOMIC DNA]</scope>
</reference>
<dbReference type="SMART" id="SM00086">
    <property type="entry name" value="PAC"/>
    <property type="match status" value="2"/>
</dbReference>
<dbReference type="EMBL" id="CENE01000002">
    <property type="protein sequence ID" value="CEQ39158.1"/>
    <property type="molecule type" value="Genomic_DNA"/>
</dbReference>
<dbReference type="InterPro" id="IPR000014">
    <property type="entry name" value="PAS"/>
</dbReference>
<dbReference type="InterPro" id="IPR000679">
    <property type="entry name" value="Znf_GATA"/>
</dbReference>
<evidence type="ECO:0000256" key="11">
    <source>
        <dbReference type="ARBA" id="ARBA00023125"/>
    </source>
</evidence>
<keyword evidence="14" id="KW-0675">Receptor</keyword>
<feature type="region of interest" description="Disordered" evidence="16">
    <location>
        <begin position="1121"/>
        <end position="1239"/>
    </location>
</feature>
<feature type="compositionally biased region" description="Low complexity" evidence="16">
    <location>
        <begin position="1148"/>
        <end position="1171"/>
    </location>
</feature>
<evidence type="ECO:0000256" key="6">
    <source>
        <dbReference type="ARBA" id="ARBA00022737"/>
    </source>
</evidence>
<dbReference type="CDD" id="cd00202">
    <property type="entry name" value="ZnF_GATA"/>
    <property type="match status" value="1"/>
</dbReference>
<name>A0A0D6EHA9_SPOSA</name>
<keyword evidence="3" id="KW-0285">Flavoprotein</keyword>
<keyword evidence="6" id="KW-0677">Repeat</keyword>
<keyword evidence="13" id="KW-0804">Transcription</keyword>
<keyword evidence="20" id="KW-1185">Reference proteome</keyword>
<dbReference type="Pfam" id="PF08447">
    <property type="entry name" value="PAS_3"/>
    <property type="match status" value="1"/>
</dbReference>
<feature type="compositionally biased region" description="Low complexity" evidence="16">
    <location>
        <begin position="46"/>
        <end position="59"/>
    </location>
</feature>
<accession>A0A0D6EHA9</accession>
<dbReference type="PROSITE" id="PS50114">
    <property type="entry name" value="GATA_ZN_FINGER_2"/>
    <property type="match status" value="1"/>
</dbReference>
<dbReference type="Pfam" id="PF13426">
    <property type="entry name" value="PAS_9"/>
    <property type="match status" value="1"/>
</dbReference>
<evidence type="ECO:0000256" key="3">
    <source>
        <dbReference type="ARBA" id="ARBA00022630"/>
    </source>
</evidence>
<evidence type="ECO:0000256" key="7">
    <source>
        <dbReference type="ARBA" id="ARBA00022771"/>
    </source>
</evidence>
<organism evidence="19 20">
    <name type="scientific">Sporidiobolus salmonicolor</name>
    <name type="common">Yeast-like fungus</name>
    <name type="synonym">Sporobolomyces salmonicolor</name>
    <dbReference type="NCBI Taxonomy" id="5005"/>
    <lineage>
        <taxon>Eukaryota</taxon>
        <taxon>Fungi</taxon>
        <taxon>Dikarya</taxon>
        <taxon>Basidiomycota</taxon>
        <taxon>Pucciniomycotina</taxon>
        <taxon>Microbotryomycetes</taxon>
        <taxon>Sporidiobolales</taxon>
        <taxon>Sporidiobolaceae</taxon>
        <taxon>Sporobolomyces</taxon>
    </lineage>
</organism>
<dbReference type="Pfam" id="PF00320">
    <property type="entry name" value="GATA"/>
    <property type="match status" value="1"/>
</dbReference>
<dbReference type="GO" id="GO:0009881">
    <property type="term" value="F:photoreceptor activity"/>
    <property type="evidence" value="ECO:0007669"/>
    <property type="project" value="UniProtKB-KW"/>
</dbReference>
<dbReference type="PROSITE" id="PS50112">
    <property type="entry name" value="PAS"/>
    <property type="match status" value="2"/>
</dbReference>
<dbReference type="InterPro" id="IPR001610">
    <property type="entry name" value="PAC"/>
</dbReference>
<feature type="region of interest" description="Disordered" evidence="16">
    <location>
        <begin position="378"/>
        <end position="411"/>
    </location>
</feature>
<dbReference type="NCBIfam" id="TIGR00229">
    <property type="entry name" value="sensory_box"/>
    <property type="match status" value="1"/>
</dbReference>
<feature type="region of interest" description="Disordered" evidence="16">
    <location>
        <begin position="615"/>
        <end position="638"/>
    </location>
</feature>
<dbReference type="GO" id="GO:0043565">
    <property type="term" value="F:sequence-specific DNA binding"/>
    <property type="evidence" value="ECO:0007669"/>
    <property type="project" value="InterPro"/>
</dbReference>
<dbReference type="InterPro" id="IPR013088">
    <property type="entry name" value="Znf_NHR/GATA"/>
</dbReference>
<evidence type="ECO:0000256" key="14">
    <source>
        <dbReference type="ARBA" id="ARBA00023170"/>
    </source>
</evidence>
<dbReference type="GO" id="GO:0008270">
    <property type="term" value="F:zinc ion binding"/>
    <property type="evidence" value="ECO:0007669"/>
    <property type="project" value="UniProtKB-KW"/>
</dbReference>
<evidence type="ECO:0000256" key="13">
    <source>
        <dbReference type="ARBA" id="ARBA00023163"/>
    </source>
</evidence>
<dbReference type="SMART" id="SM00091">
    <property type="entry name" value="PAS"/>
    <property type="match status" value="2"/>
</dbReference>
<dbReference type="SMART" id="SM00401">
    <property type="entry name" value="ZnF_GATA"/>
    <property type="match status" value="1"/>
</dbReference>
<feature type="domain" description="PAS" evidence="17">
    <location>
        <begin position="459"/>
        <end position="481"/>
    </location>
</feature>
<evidence type="ECO:0000256" key="16">
    <source>
        <dbReference type="SAM" id="MobiDB-lite"/>
    </source>
</evidence>
<dbReference type="PANTHER" id="PTHR47429">
    <property type="entry name" value="PROTEIN TWIN LOV 1"/>
    <property type="match status" value="1"/>
</dbReference>
<feature type="region of interest" description="Disordered" evidence="16">
    <location>
        <begin position="916"/>
        <end position="949"/>
    </location>
</feature>
<evidence type="ECO:0000259" key="17">
    <source>
        <dbReference type="PROSITE" id="PS50112"/>
    </source>
</evidence>
<sequence>MNPAYLTPYGPGPPTTNSDGSSDLQLRPPQEAAQLHQTQHHHQHQHAFQQSQQHSQQDTQTYANALVDPSAIMFDHHHHTSTASTPPMSSGGWNAAALSEYSDLNASGGPGPARSFSSTAATYDPIDSAYGPSPPALQQQQLEVFQAQSPHGGGDSSEYGSPYLVAGGPVVEPAMTMDLEYDLSGVAGVVGQPQVSPRDNNGKRASFGMSDAVPLRRQATADSAEGKGRLNGAQVGLSTAAEAFARLRAGSLSITPSWTTTGLTPVIPKGVVKQPASSLPMTALSFRAEFPIASTSAAVPTSAIGASTASSPRQPFSTIQQVHPSAPSPYPAYGSAAVTTRYRPYEVYNSTMYSSHSVTPTLNDSILSSATAGAPTDAYDPILSLPHSHSRHQPHPQPQPPPQPHPSSSYPSLYSSSGFDLVGVLARVVGRKNPVINLGAIDMSCSFVVADARKPDCPIVYASETFSKLTGYANDEVVGRNCRFLQAPGDQIVRQGEMRRYTDGQATNHLRQSLDKGEEVQVSLINYHKGGKPFINLVTCVPIPWEADSDEIAYHVGFQVDLVDQPAAILDKMHNGSYLVNYSAVHSTIARNPSVTSMDVASAIERLEEEAGSQASTGGKALVKGRNGTPGGSVNGDVRGEITVGGPGEVIDFVGSNGSEAGGNEAIRKQFTRLLVDECDDLIHVVSLKGALLYVSSASRSLLEYEPKELLGKMLASFCHPSDIVSVRRELKDAGVSSNPSVNLIYRIRRKNSGYMWFEASGRLHIEQGKGRKCVILTGRPREVYKMSWHDLERAGGMGVQEFWAKICVDGIFLAATATADKVLGVDPSKGVVGKSMSDLSPNRDAAAVMQALLKTAKGSPSHVRHQLNGKSGPVDVVTHFYPARSDNDEPTSPAISAVGHKQVAVIAQINLYSSEMSKHRSPPPSTPKALPPVTSQPTSPTGAAAGFPVTAPGSTSALASTRVALALPAFGGRLPTTTFSSVSSGSASFSAVPSTFKSLSAPSAASDNVFDELNACRGTSWQFELHQMRLTNKKLREEKEALAALKKKREQQANKAPSRKVNAAQRSCANCGRTNSAEWRSGPTGPKTLCNACGLRWSKARSQAAAAEAKKKAEAVAAASASASSSSAPQQTSFSGSGSDETRDGSRVSSGQNSSGGSTNPTTMSPSPGSAYKQNLDSPLPAPDSSRPDTPMTLYRSDAAPAYARPPLSSTSSSLRVPYDHGHHPLPPPSIPPSPPHP</sequence>
<dbReference type="Proteomes" id="UP000243876">
    <property type="component" value="Unassembled WGS sequence"/>
</dbReference>
<dbReference type="Gene3D" id="3.30.450.20">
    <property type="entry name" value="PAS domain"/>
    <property type="match status" value="2"/>
</dbReference>
<evidence type="ECO:0000256" key="4">
    <source>
        <dbReference type="ARBA" id="ARBA00022643"/>
    </source>
</evidence>
<feature type="domain" description="GATA-type" evidence="18">
    <location>
        <begin position="1063"/>
        <end position="1096"/>
    </location>
</feature>
<keyword evidence="10" id="KW-0805">Transcription regulation</keyword>
<dbReference type="SUPFAM" id="SSF57716">
    <property type="entry name" value="Glucocorticoid receptor-like (DNA-binding domain)"/>
    <property type="match status" value="1"/>
</dbReference>
<evidence type="ECO:0000256" key="1">
    <source>
        <dbReference type="ARBA" id="ARBA00022543"/>
    </source>
</evidence>
<feature type="region of interest" description="Disordered" evidence="16">
    <location>
        <begin position="1047"/>
        <end position="1068"/>
    </location>
</feature>
<feature type="compositionally biased region" description="Polar residues" evidence="16">
    <location>
        <begin position="305"/>
        <end position="323"/>
    </location>
</feature>
<evidence type="ECO:0000313" key="19">
    <source>
        <dbReference type="EMBL" id="CEQ39158.1"/>
    </source>
</evidence>
<dbReference type="PANTHER" id="PTHR47429:SF7">
    <property type="entry name" value="GATA-FACTOR"/>
    <property type="match status" value="1"/>
</dbReference>
<gene>
    <name evidence="19" type="primary">SPOSA6832_00655</name>
</gene>
<keyword evidence="11" id="KW-0238">DNA-binding</keyword>
<proteinExistence type="predicted"/>
<evidence type="ECO:0000259" key="18">
    <source>
        <dbReference type="PROSITE" id="PS50114"/>
    </source>
</evidence>
<keyword evidence="5" id="KW-0479">Metal-binding</keyword>
<keyword evidence="4" id="KW-0288">FMN</keyword>
<dbReference type="Gene3D" id="3.30.50.10">
    <property type="entry name" value="Erythroid Transcription Factor GATA-1, subunit A"/>
    <property type="match status" value="1"/>
</dbReference>
<keyword evidence="8" id="KW-0862">Zinc</keyword>
<keyword evidence="2" id="KW-0716">Sensory transduction</keyword>
<evidence type="ECO:0000256" key="9">
    <source>
        <dbReference type="ARBA" id="ARBA00022991"/>
    </source>
</evidence>
<feature type="domain" description="PAS" evidence="17">
    <location>
        <begin position="668"/>
        <end position="734"/>
    </location>
</feature>
<evidence type="ECO:0000256" key="12">
    <source>
        <dbReference type="ARBA" id="ARBA00023159"/>
    </source>
</evidence>
<dbReference type="InterPro" id="IPR013655">
    <property type="entry name" value="PAS_fold_3"/>
</dbReference>
<evidence type="ECO:0000256" key="15">
    <source>
        <dbReference type="PROSITE-ProRule" id="PRU00094"/>
    </source>
</evidence>
<dbReference type="InterPro" id="IPR035965">
    <property type="entry name" value="PAS-like_dom_sf"/>
</dbReference>
<keyword evidence="9" id="KW-0157">Chromophore</keyword>
<dbReference type="FunFam" id="3.30.450.20:FF:000064">
    <property type="entry name" value="Vivid PAS protein VVD"/>
    <property type="match status" value="1"/>
</dbReference>
<keyword evidence="7 15" id="KW-0863">Zinc-finger</keyword>
<dbReference type="OrthoDB" id="447251at2759"/>
<dbReference type="AlphaFoldDB" id="A0A0D6EHA9"/>
<dbReference type="GO" id="GO:0005634">
    <property type="term" value="C:nucleus"/>
    <property type="evidence" value="ECO:0007669"/>
    <property type="project" value="TreeGrafter"/>
</dbReference>
<feature type="compositionally biased region" description="Pro residues" evidence="16">
    <location>
        <begin position="395"/>
        <end position="405"/>
    </location>
</feature>
<evidence type="ECO:0000313" key="20">
    <source>
        <dbReference type="Proteomes" id="UP000243876"/>
    </source>
</evidence>
<dbReference type="CDD" id="cd00130">
    <property type="entry name" value="PAS"/>
    <property type="match status" value="2"/>
</dbReference>
<keyword evidence="12" id="KW-0010">Activator</keyword>
<feature type="compositionally biased region" description="Polar residues" evidence="16">
    <location>
        <begin position="1130"/>
        <end position="1140"/>
    </location>
</feature>
<evidence type="ECO:0000256" key="8">
    <source>
        <dbReference type="ARBA" id="ARBA00022833"/>
    </source>
</evidence>
<evidence type="ECO:0000256" key="2">
    <source>
        <dbReference type="ARBA" id="ARBA00022606"/>
    </source>
</evidence>
<evidence type="ECO:0000256" key="5">
    <source>
        <dbReference type="ARBA" id="ARBA00022723"/>
    </source>
</evidence>
<feature type="region of interest" description="Disordered" evidence="16">
    <location>
        <begin position="1"/>
        <end position="59"/>
    </location>
</feature>
<evidence type="ECO:0000256" key="10">
    <source>
        <dbReference type="ARBA" id="ARBA00023015"/>
    </source>
</evidence>
<dbReference type="PROSITE" id="PS00344">
    <property type="entry name" value="GATA_ZN_FINGER_1"/>
    <property type="match status" value="1"/>
</dbReference>
<protein>
    <submittedName>
        <fullName evidence="19">SPOSA6832_00655-mRNA-1:cds</fullName>
    </submittedName>
</protein>
<dbReference type="SUPFAM" id="SSF55785">
    <property type="entry name" value="PYP-like sensor domain (PAS domain)"/>
    <property type="match status" value="2"/>
</dbReference>